<protein>
    <recommendedName>
        <fullName evidence="5">Secreted protein</fullName>
    </recommendedName>
</protein>
<accession>A0ABV5LZ52</accession>
<dbReference type="EMBL" id="JBHMCA010000007">
    <property type="protein sequence ID" value="MFB9441846.1"/>
    <property type="molecule type" value="Genomic_DNA"/>
</dbReference>
<gene>
    <name evidence="3" type="ORF">ACFFTR_01935</name>
</gene>
<keyword evidence="2" id="KW-0472">Membrane</keyword>
<dbReference type="RefSeq" id="WP_223097448.1">
    <property type="nucleotide sequence ID" value="NZ_CP061913.1"/>
</dbReference>
<name>A0ABV5LZ52_9ACTN</name>
<comment type="caution">
    <text evidence="3">The sequence shown here is derived from an EMBL/GenBank/DDBJ whole genome shotgun (WGS) entry which is preliminary data.</text>
</comment>
<evidence type="ECO:0008006" key="5">
    <source>
        <dbReference type="Google" id="ProtNLM"/>
    </source>
</evidence>
<feature type="transmembrane region" description="Helical" evidence="2">
    <location>
        <begin position="6"/>
        <end position="29"/>
    </location>
</feature>
<organism evidence="3 4">
    <name type="scientific">Dactylosporangium vinaceum</name>
    <dbReference type="NCBI Taxonomy" id="53362"/>
    <lineage>
        <taxon>Bacteria</taxon>
        <taxon>Bacillati</taxon>
        <taxon>Actinomycetota</taxon>
        <taxon>Actinomycetes</taxon>
        <taxon>Micromonosporales</taxon>
        <taxon>Micromonosporaceae</taxon>
        <taxon>Dactylosporangium</taxon>
    </lineage>
</organism>
<evidence type="ECO:0000313" key="4">
    <source>
        <dbReference type="Proteomes" id="UP001589608"/>
    </source>
</evidence>
<evidence type="ECO:0000256" key="2">
    <source>
        <dbReference type="SAM" id="Phobius"/>
    </source>
</evidence>
<feature type="region of interest" description="Disordered" evidence="1">
    <location>
        <begin position="91"/>
        <end position="111"/>
    </location>
</feature>
<keyword evidence="2" id="KW-1133">Transmembrane helix</keyword>
<dbReference type="Proteomes" id="UP001589608">
    <property type="component" value="Unassembled WGS sequence"/>
</dbReference>
<evidence type="ECO:0000313" key="3">
    <source>
        <dbReference type="EMBL" id="MFB9441846.1"/>
    </source>
</evidence>
<sequence length="154" mass="17367">MDSDWVNAAGSVFSALGTVGAFVVGFVLLRREQNREAERAEDERRGQAARISAWIEEYRKPNDARELAFHIHNASEMPIYEVELPMPEGGDTEFVGLVPPGQTVRRPAPESWRRSYVEPEPVEIEFLDSAGRRWTRNEQGRLTSAAESGQNPVR</sequence>
<evidence type="ECO:0000256" key="1">
    <source>
        <dbReference type="SAM" id="MobiDB-lite"/>
    </source>
</evidence>
<proteinExistence type="predicted"/>
<keyword evidence="4" id="KW-1185">Reference proteome</keyword>
<reference evidence="3 4" key="1">
    <citation type="submission" date="2024-09" db="EMBL/GenBank/DDBJ databases">
        <authorList>
            <person name="Sun Q."/>
            <person name="Mori K."/>
        </authorList>
    </citation>
    <scope>NUCLEOTIDE SEQUENCE [LARGE SCALE GENOMIC DNA]</scope>
    <source>
        <strain evidence="3 4">JCM 3307</strain>
    </source>
</reference>
<keyword evidence="2" id="KW-0812">Transmembrane</keyword>